<dbReference type="RefSeq" id="XP_009777351.1">
    <property type="nucleotide sequence ID" value="XM_009779049.1"/>
</dbReference>
<evidence type="ECO:0000256" key="2">
    <source>
        <dbReference type="ARBA" id="ARBA00022473"/>
    </source>
</evidence>
<dbReference type="GO" id="GO:0005886">
    <property type="term" value="C:plasma membrane"/>
    <property type="evidence" value="ECO:0007669"/>
    <property type="project" value="UniProtKB-SubCell"/>
</dbReference>
<dbReference type="PANTHER" id="PTHR33102">
    <property type="entry name" value="DVL19-RELATED-RELATED"/>
    <property type="match status" value="1"/>
</dbReference>
<dbReference type="GO" id="GO:0008285">
    <property type="term" value="P:negative regulation of cell population proliferation"/>
    <property type="evidence" value="ECO:0007669"/>
    <property type="project" value="InterPro"/>
</dbReference>
<keyword evidence="3" id="KW-1003">Cell membrane</keyword>
<evidence type="ECO:0000256" key="4">
    <source>
        <dbReference type="ARBA" id="ARBA00022692"/>
    </source>
</evidence>
<organism evidence="8 9">
    <name type="scientific">Nicotiana sylvestris</name>
    <name type="common">Wood tobacco</name>
    <name type="synonym">South American tobacco</name>
    <dbReference type="NCBI Taxonomy" id="4096"/>
    <lineage>
        <taxon>Eukaryota</taxon>
        <taxon>Viridiplantae</taxon>
        <taxon>Streptophyta</taxon>
        <taxon>Embryophyta</taxon>
        <taxon>Tracheophyta</taxon>
        <taxon>Spermatophyta</taxon>
        <taxon>Magnoliopsida</taxon>
        <taxon>eudicotyledons</taxon>
        <taxon>Gunneridae</taxon>
        <taxon>Pentapetalae</taxon>
        <taxon>asterids</taxon>
        <taxon>lamiids</taxon>
        <taxon>Solanales</taxon>
        <taxon>Solanaceae</taxon>
        <taxon>Nicotianoideae</taxon>
        <taxon>Nicotianeae</taxon>
        <taxon>Nicotiana</taxon>
    </lineage>
</organism>
<dbReference type="GO" id="GO:0048367">
    <property type="term" value="P:shoot system development"/>
    <property type="evidence" value="ECO:0007669"/>
    <property type="project" value="UniProtKB-ARBA"/>
</dbReference>
<keyword evidence="4" id="KW-0812">Transmembrane</keyword>
<evidence type="ECO:0000256" key="5">
    <source>
        <dbReference type="ARBA" id="ARBA00022989"/>
    </source>
</evidence>
<evidence type="ECO:0000256" key="1">
    <source>
        <dbReference type="ARBA" id="ARBA00004162"/>
    </source>
</evidence>
<keyword evidence="5" id="KW-1133">Transmembrane helix</keyword>
<comment type="similarity">
    <text evidence="7">Belongs to the DVL/RTFL small polypeptides family.</text>
</comment>
<evidence type="ECO:0000313" key="8">
    <source>
        <dbReference type="Proteomes" id="UP000189701"/>
    </source>
</evidence>
<comment type="subcellular location">
    <subcellularLocation>
        <location evidence="1">Cell membrane</location>
        <topology evidence="1">Single-pass membrane protein</topology>
    </subcellularLocation>
</comment>
<reference evidence="8" key="1">
    <citation type="journal article" date="2013" name="Genome Biol.">
        <title>Reference genomes and transcriptomes of Nicotiana sylvestris and Nicotiana tomentosiformis.</title>
        <authorList>
            <person name="Sierro N."/>
            <person name="Battey J.N."/>
            <person name="Ouadi S."/>
            <person name="Bovet L."/>
            <person name="Goepfert S."/>
            <person name="Bakaher N."/>
            <person name="Peitsch M.C."/>
            <person name="Ivanov N.V."/>
        </authorList>
    </citation>
    <scope>NUCLEOTIDE SEQUENCE [LARGE SCALE GENOMIC DNA]</scope>
</reference>
<evidence type="ECO:0000313" key="9">
    <source>
        <dbReference type="RefSeq" id="XP_009777351.1"/>
    </source>
</evidence>
<dbReference type="eggNOG" id="ENOG502S749">
    <property type="taxonomic scope" value="Eukaryota"/>
</dbReference>
<keyword evidence="8" id="KW-1185">Reference proteome</keyword>
<dbReference type="InterPro" id="IPR051525">
    <property type="entry name" value="DVL_RTFL_regulatory"/>
</dbReference>
<gene>
    <name evidence="9" type="primary">LOC104226941</name>
</gene>
<evidence type="ECO:0000256" key="3">
    <source>
        <dbReference type="ARBA" id="ARBA00022475"/>
    </source>
</evidence>
<dbReference type="Pfam" id="PF08137">
    <property type="entry name" value="DVL"/>
    <property type="match status" value="1"/>
</dbReference>
<evidence type="ECO:0000256" key="6">
    <source>
        <dbReference type="ARBA" id="ARBA00023136"/>
    </source>
</evidence>
<dbReference type="AlphaFoldDB" id="A0A1U7WJA7"/>
<proteinExistence type="inferred from homology"/>
<accession>A0A1U7WJA7</accession>
<dbReference type="Proteomes" id="UP000189701">
    <property type="component" value="Unplaced"/>
</dbReference>
<sequence length="61" mass="7092">MAEQLIRKTSNIMNITGSSRKNKNNGISRKCASFIKEQRARIYILRRCATILLCWYIQGDD</sequence>
<evidence type="ECO:0000256" key="7">
    <source>
        <dbReference type="ARBA" id="ARBA00024340"/>
    </source>
</evidence>
<protein>
    <submittedName>
        <fullName evidence="9">Uncharacterized protein LOC104226941</fullName>
    </submittedName>
</protein>
<reference evidence="9" key="2">
    <citation type="submission" date="2025-08" db="UniProtKB">
        <authorList>
            <consortium name="RefSeq"/>
        </authorList>
    </citation>
    <scope>IDENTIFICATION</scope>
    <source>
        <tissue evidence="9">Leaf</tissue>
    </source>
</reference>
<name>A0A1U7WJA7_NICSY</name>
<keyword evidence="2" id="KW-0217">Developmental protein</keyword>
<keyword evidence="6" id="KW-0472">Membrane</keyword>
<dbReference type="InterPro" id="IPR012552">
    <property type="entry name" value="DVL"/>
</dbReference>